<dbReference type="GeneID" id="30999531"/>
<evidence type="ECO:0000313" key="10">
    <source>
        <dbReference type="Proteomes" id="UP000204665"/>
    </source>
</evidence>
<organism evidence="9 10">
    <name type="scientific">Solanum nodiflorum mottle virus</name>
    <dbReference type="NCBI Taxonomy" id="12471"/>
    <lineage>
        <taxon>Viruses</taxon>
        <taxon>Riboviria</taxon>
        <taxon>Orthornavirae</taxon>
        <taxon>Pisuviricota</taxon>
        <taxon>Pisoniviricetes</taxon>
        <taxon>Sobelivirales</taxon>
        <taxon>Solemoviridae</taxon>
        <taxon>Sobemovirus</taxon>
        <taxon>Sobemovirus SNMOV</taxon>
    </lineage>
</organism>
<feature type="region of interest" description="Disordered" evidence="7">
    <location>
        <begin position="16"/>
        <end position="37"/>
    </location>
</feature>
<evidence type="ECO:0000256" key="6">
    <source>
        <dbReference type="ARBA" id="ARBA00023060"/>
    </source>
</evidence>
<evidence type="ECO:0000313" key="9">
    <source>
        <dbReference type="EMBL" id="AHB64349.1"/>
    </source>
</evidence>
<feature type="compositionally biased region" description="Basic residues" evidence="7">
    <location>
        <begin position="23"/>
        <end position="35"/>
    </location>
</feature>
<evidence type="ECO:0000256" key="4">
    <source>
        <dbReference type="ARBA" id="ARBA00022561"/>
    </source>
</evidence>
<dbReference type="GO" id="GO:0005198">
    <property type="term" value="F:structural molecule activity"/>
    <property type="evidence" value="ECO:0007669"/>
    <property type="project" value="InterPro"/>
</dbReference>
<proteinExistence type="inferred from homology"/>
<keyword evidence="5" id="KW-0946">Virion</keyword>
<comment type="similarity">
    <text evidence="2">Belongs to the icosahedral plant coat protein family.</text>
</comment>
<dbReference type="EMBL" id="KC577470">
    <property type="protein sequence ID" value="AHB64349.1"/>
    <property type="molecule type" value="Genomic_RNA"/>
</dbReference>
<evidence type="ECO:0000256" key="7">
    <source>
        <dbReference type="SAM" id="MobiDB-lite"/>
    </source>
</evidence>
<reference evidence="9 10" key="1">
    <citation type="submission" date="2013-02" db="EMBL/GenBank/DDBJ databases">
        <title>Sequencing of the genome of Solanum nodiflorum mottle virus.</title>
        <authorList>
            <person name="Somera M."/>
            <person name="Truve E."/>
        </authorList>
    </citation>
    <scope>NUCLEOTIDE SEQUENCE [LARGE SCALE GENOMIC DNA]</scope>
</reference>
<dbReference type="PRINTS" id="PR00233">
    <property type="entry name" value="ICOSAHEDRAL"/>
</dbReference>
<keyword evidence="10" id="KW-1185">Reference proteome</keyword>
<accession>A0A1P7XK56</accession>
<dbReference type="InterPro" id="IPR000937">
    <property type="entry name" value="Capsid_prot_S-dom_vir"/>
</dbReference>
<dbReference type="RefSeq" id="YP_009344993.1">
    <property type="nucleotide sequence ID" value="NC_033706.1"/>
</dbReference>
<gene>
    <name evidence="9" type="primary">CP</name>
</gene>
<dbReference type="KEGG" id="vg:30999531"/>
<evidence type="ECO:0000259" key="8">
    <source>
        <dbReference type="Pfam" id="PF00729"/>
    </source>
</evidence>
<protein>
    <recommendedName>
        <fullName evidence="3">Capsid protein</fullName>
    </recommendedName>
</protein>
<comment type="subcellular location">
    <subcellularLocation>
        <location evidence="1">Virion</location>
    </subcellularLocation>
</comment>
<dbReference type="Pfam" id="PF00729">
    <property type="entry name" value="Viral_coat"/>
    <property type="match status" value="1"/>
</dbReference>
<sequence length="295" mass="32540">MVKRRPRLRQLTVMERVTERNPPARKSRPRRRRKGGQTTMVTAPIAGTMVYRRNPILMNGRRGITVCHSEVVLAVQSTATAFSATSVTLAPNTFSWLSVMGALFSKWRWISLRATYVPETATTTPGIVAMAFQYDNTDTLPVGNAGMSSLYGYVSGAPWAGFEGSKLLTEKPTTPIPSGAIATQLDCTNFGLKWYQYKAVMPAGDSGNLYVPAQLIVGNLGANNPLRYGEVHIQYEVEFIEPIPPTSNALRSVTDEILKRERRELCVNEPPAVVVNTEVLLPSKETEIDKAELIP</sequence>
<keyword evidence="4 9" id="KW-0167">Capsid protein</keyword>
<feature type="domain" description="Icosahedral viral capsid protein S" evidence="8">
    <location>
        <begin position="40"/>
        <end position="244"/>
    </location>
</feature>
<dbReference type="Gene3D" id="2.60.120.20">
    <property type="match status" value="1"/>
</dbReference>
<evidence type="ECO:0000256" key="5">
    <source>
        <dbReference type="ARBA" id="ARBA00022844"/>
    </source>
</evidence>
<name>A0A1P7XK56_9VIRU</name>
<evidence type="ECO:0000256" key="3">
    <source>
        <dbReference type="ARBA" id="ARBA00018091"/>
    </source>
</evidence>
<dbReference type="SUPFAM" id="SSF88633">
    <property type="entry name" value="Positive stranded ssRNA viruses"/>
    <property type="match status" value="1"/>
</dbReference>
<keyword evidence="6" id="KW-1142">T=3 icosahedral capsid protein</keyword>
<dbReference type="OrthoDB" id="9667at10239"/>
<dbReference type="GO" id="GO:0039617">
    <property type="term" value="C:T=3 icosahedral viral capsid"/>
    <property type="evidence" value="ECO:0007669"/>
    <property type="project" value="UniProtKB-KW"/>
</dbReference>
<evidence type="ECO:0000256" key="2">
    <source>
        <dbReference type="ARBA" id="ARBA00007446"/>
    </source>
</evidence>
<dbReference type="PROSITE" id="PS00555">
    <property type="entry name" value="ICOSAH_VIR_COAT_S"/>
    <property type="match status" value="1"/>
</dbReference>
<dbReference type="Proteomes" id="UP000204665">
    <property type="component" value="Segment"/>
</dbReference>
<evidence type="ECO:0000256" key="1">
    <source>
        <dbReference type="ARBA" id="ARBA00004328"/>
    </source>
</evidence>
<dbReference type="InterPro" id="IPR029053">
    <property type="entry name" value="Viral_coat"/>
</dbReference>